<name>A0AAE6JBG5_9SPHI</name>
<sequence length="348" mass="40262">MFHEQLNYMKTKEKQILYKATESLNELTGIDVHPVRSEYQKEGLEYDGMVDLVVGKKKQRFIVEIKNELRANRLPAIRNQHQAANEPFLLICQYIPMPLKKELKDLQINYLEAAGNCFVHTDDLFLFINDQQVTPARLPAEGKLWKAAGLKFLFDLLRHPKLLYGPYRRIAEEAGIALGNVGGYFEELQKEGFLKNGVIDQRTGVFIENKQKLIQRWADAYQTNLRPKEWVNNFRFMNPANQKDWRSIPTKGFKWGGENAAALLTNYLQPEKFTLYIAGNRLELMKKLRLVPDPNGNVEMVEQFWQDKENDQGAEGVVPPLLAYADLLAAYDSRNHEAAERIKTQYLD</sequence>
<reference evidence="1 2" key="1">
    <citation type="submission" date="2019-08" db="EMBL/GenBank/DDBJ databases">
        <title>Comparative genome analysis confer to the adaptation heavy metal polluted environment.</title>
        <authorList>
            <person name="Li Y."/>
        </authorList>
    </citation>
    <scope>NUCLEOTIDE SEQUENCE [LARGE SCALE GENOMIC DNA]</scope>
    <source>
        <strain evidence="1 2">P2</strain>
    </source>
</reference>
<accession>A0AAE6JBG5</accession>
<dbReference type="EMBL" id="CP043451">
    <property type="protein sequence ID" value="QEM02594.1"/>
    <property type="molecule type" value="Genomic_DNA"/>
</dbReference>
<dbReference type="Proteomes" id="UP000250557">
    <property type="component" value="Chromosome"/>
</dbReference>
<dbReference type="Pfam" id="PF09952">
    <property type="entry name" value="AbiEi_2"/>
    <property type="match status" value="1"/>
</dbReference>
<organism evidence="1 2">
    <name type="scientific">Mucilaginibacter rubeus</name>
    <dbReference type="NCBI Taxonomy" id="2027860"/>
    <lineage>
        <taxon>Bacteria</taxon>
        <taxon>Pseudomonadati</taxon>
        <taxon>Bacteroidota</taxon>
        <taxon>Sphingobacteriia</taxon>
        <taxon>Sphingobacteriales</taxon>
        <taxon>Sphingobacteriaceae</taxon>
        <taxon>Mucilaginibacter</taxon>
    </lineage>
</organism>
<proteinExistence type="predicted"/>
<evidence type="ECO:0000313" key="1">
    <source>
        <dbReference type="EMBL" id="QEM02594.1"/>
    </source>
</evidence>
<gene>
    <name evidence="1" type="ORF">DIU31_003330</name>
</gene>
<dbReference type="AlphaFoldDB" id="A0AAE6JBG5"/>
<protein>
    <submittedName>
        <fullName evidence="1">Uncharacterized protein</fullName>
    </submittedName>
</protein>
<evidence type="ECO:0000313" key="2">
    <source>
        <dbReference type="Proteomes" id="UP000250557"/>
    </source>
</evidence>
<dbReference type="InterPro" id="IPR019238">
    <property type="entry name" value="AbiEi_2"/>
</dbReference>